<comment type="subunit">
    <text evidence="3">Monomer.</text>
</comment>
<organism evidence="9">
    <name type="scientific">Chromera velia CCMP2878</name>
    <dbReference type="NCBI Taxonomy" id="1169474"/>
    <lineage>
        <taxon>Eukaryota</taxon>
        <taxon>Sar</taxon>
        <taxon>Alveolata</taxon>
        <taxon>Colpodellida</taxon>
        <taxon>Chromeraceae</taxon>
        <taxon>Chromera</taxon>
    </lineage>
</organism>
<reference evidence="9" key="1">
    <citation type="submission" date="2014-11" db="EMBL/GenBank/DDBJ databases">
        <authorList>
            <person name="Otto D Thomas"/>
            <person name="Naeem Raeece"/>
        </authorList>
    </citation>
    <scope>NUCLEOTIDE SEQUENCE</scope>
</reference>
<dbReference type="Gene3D" id="2.70.220.10">
    <property type="entry name" value="Ganglioside GM2 activator"/>
    <property type="match status" value="1"/>
</dbReference>
<dbReference type="InterPro" id="IPR039670">
    <property type="entry name" value="NPC2-like"/>
</dbReference>
<dbReference type="GO" id="GO:0032934">
    <property type="term" value="F:sterol binding"/>
    <property type="evidence" value="ECO:0007669"/>
    <property type="project" value="InterPro"/>
</dbReference>
<keyword evidence="4" id="KW-0813">Transport</keyword>
<dbReference type="SMART" id="SM00737">
    <property type="entry name" value="ML"/>
    <property type="match status" value="1"/>
</dbReference>
<dbReference type="InterPro" id="IPR014756">
    <property type="entry name" value="Ig_E-set"/>
</dbReference>
<gene>
    <name evidence="9" type="ORF">Cvel_1555</name>
</gene>
<accession>A0A0G4HZ13</accession>
<dbReference type="PhylomeDB" id="A0A0G4HZ13"/>
<evidence type="ECO:0000256" key="7">
    <source>
        <dbReference type="SAM" id="SignalP"/>
    </source>
</evidence>
<evidence type="ECO:0000256" key="5">
    <source>
        <dbReference type="ARBA" id="ARBA00022729"/>
    </source>
</evidence>
<feature type="chain" id="PRO_5005191956" description="MD-2-related lipid-recognition domain-containing protein" evidence="7">
    <location>
        <begin position="25"/>
        <end position="213"/>
    </location>
</feature>
<dbReference type="GO" id="GO:0015918">
    <property type="term" value="P:sterol transport"/>
    <property type="evidence" value="ECO:0007669"/>
    <property type="project" value="InterPro"/>
</dbReference>
<evidence type="ECO:0000256" key="2">
    <source>
        <dbReference type="ARBA" id="ARBA00006370"/>
    </source>
</evidence>
<protein>
    <recommendedName>
        <fullName evidence="8">MD-2-related lipid-recognition domain-containing protein</fullName>
    </recommendedName>
</protein>
<dbReference type="InterPro" id="IPR036846">
    <property type="entry name" value="GM2-AP_sf"/>
</dbReference>
<keyword evidence="5 7" id="KW-0732">Signal</keyword>
<name>A0A0G4HZ13_9ALVE</name>
<proteinExistence type="inferred from homology"/>
<dbReference type="PANTHER" id="PTHR11306:SF0">
    <property type="entry name" value="PHOSPHATIDYLGLYCEROL_PHOSPHATIDYLINOSITOL TRANSFER PROTEIN"/>
    <property type="match status" value="1"/>
</dbReference>
<evidence type="ECO:0000259" key="8">
    <source>
        <dbReference type="SMART" id="SM00737"/>
    </source>
</evidence>
<evidence type="ECO:0000256" key="6">
    <source>
        <dbReference type="ARBA" id="ARBA00023055"/>
    </source>
</evidence>
<dbReference type="EMBL" id="CDMZ01004459">
    <property type="protein sequence ID" value="CEM49812.1"/>
    <property type="molecule type" value="Genomic_DNA"/>
</dbReference>
<dbReference type="AlphaFoldDB" id="A0A0G4HZ13"/>
<evidence type="ECO:0000256" key="1">
    <source>
        <dbReference type="ARBA" id="ARBA00002053"/>
    </source>
</evidence>
<feature type="domain" description="MD-2-related lipid-recognition" evidence="8">
    <location>
        <begin position="68"/>
        <end position="188"/>
    </location>
</feature>
<keyword evidence="6" id="KW-0445">Lipid transport</keyword>
<dbReference type="SUPFAM" id="SSF81296">
    <property type="entry name" value="E set domains"/>
    <property type="match status" value="1"/>
</dbReference>
<comment type="similarity">
    <text evidence="2">Belongs to the NPC2 family.</text>
</comment>
<sequence>MARRAVFSVTVLGALCVSPVSVSADPLLLCTNREGPDGRCVHRETPVQSSDSPLEGLEFSSSLLGMEWSACGADNRMEVKGATITPDPPVSGGDFIFSVNGILAEGEPVTGGSINLDLKYDRIIPYKKTIDLCQALKDAGDSCPINPGDVTIKATTSIPKIIPSGSLKGTVKVKDSKGTQLMCLNISLKVVKSKKRVEEQKEKEKEKKTLIVA</sequence>
<evidence type="ECO:0000313" key="9">
    <source>
        <dbReference type="EMBL" id="CEM49812.1"/>
    </source>
</evidence>
<dbReference type="InterPro" id="IPR003172">
    <property type="entry name" value="ML_dom"/>
</dbReference>
<dbReference type="PANTHER" id="PTHR11306">
    <property type="entry name" value="NIEMANN PICK TYPE C2 PROTEIN NPC2-RELATED"/>
    <property type="match status" value="1"/>
</dbReference>
<feature type="signal peptide" evidence="7">
    <location>
        <begin position="1"/>
        <end position="24"/>
    </location>
</feature>
<evidence type="ECO:0000256" key="4">
    <source>
        <dbReference type="ARBA" id="ARBA00022448"/>
    </source>
</evidence>
<comment type="function">
    <text evidence="1">Catalyzes the intermembrane transfer of phosphatidylglycerol and phosphatidylinositol.</text>
</comment>
<evidence type="ECO:0000256" key="3">
    <source>
        <dbReference type="ARBA" id="ARBA00011245"/>
    </source>
</evidence>
<dbReference type="Pfam" id="PF02221">
    <property type="entry name" value="E1_DerP2_DerF2"/>
    <property type="match status" value="1"/>
</dbReference>
<dbReference type="VEuPathDB" id="CryptoDB:Cvel_1555"/>